<keyword evidence="4 6" id="KW-0472">Membrane</keyword>
<feature type="transmembrane region" description="Helical" evidence="6">
    <location>
        <begin position="374"/>
        <end position="394"/>
    </location>
</feature>
<feature type="transmembrane region" description="Helical" evidence="6">
    <location>
        <begin position="224"/>
        <end position="245"/>
    </location>
</feature>
<sequence>MSADTAPSPTKTKTSTHGHGGGWWHQPATVWAVAFAATVSFMGIGLVDPILPAIAEELHASASQTSLLFTSYLLITAIAMFFSSWVSGRLGAKNTLLLGLGLIVVFALASGLSPSVPWIIAFRAVWGLGNALFISTALATIISEAREAEGAIILYEAALGVGMALGPLVGGLLGMASWRAPFIGTAVLMLIAFIAIATMLKSGSVPKRKTSPLAAFRGLRHPSLLSFGLIAIFYNMAFFVILAVSPYPLGFGALGIGLTFCGWGIGLAITSVFAAPALTARFARTQVVGAGLAALLVITLLAVFLQQYVPVLIALIVLSGLVLGIMNTVLTESSMESTDLPRPVASSAYSGIRFLGGAMAPPFASALGQSFGWSWAYVFGAAALVVALVLFFSLRGPLSAANKRHPEQSDEDRALEEAEALIGDAD</sequence>
<dbReference type="InterPro" id="IPR011701">
    <property type="entry name" value="MFS"/>
</dbReference>
<evidence type="ECO:0000256" key="4">
    <source>
        <dbReference type="ARBA" id="ARBA00023136"/>
    </source>
</evidence>
<organism evidence="8 9">
    <name type="scientific">Microbacterium nanhaiense</name>
    <dbReference type="NCBI Taxonomy" id="1301026"/>
    <lineage>
        <taxon>Bacteria</taxon>
        <taxon>Bacillati</taxon>
        <taxon>Actinomycetota</taxon>
        <taxon>Actinomycetes</taxon>
        <taxon>Micrococcales</taxon>
        <taxon>Microbacteriaceae</taxon>
        <taxon>Microbacterium</taxon>
    </lineage>
</organism>
<dbReference type="Gene3D" id="1.20.1250.20">
    <property type="entry name" value="MFS general substrate transporter like domains"/>
    <property type="match status" value="1"/>
</dbReference>
<dbReference type="Proteomes" id="UP000638043">
    <property type="component" value="Unassembled WGS sequence"/>
</dbReference>
<evidence type="ECO:0000256" key="5">
    <source>
        <dbReference type="SAM" id="MobiDB-lite"/>
    </source>
</evidence>
<proteinExistence type="predicted"/>
<evidence type="ECO:0000259" key="7">
    <source>
        <dbReference type="PROSITE" id="PS50850"/>
    </source>
</evidence>
<dbReference type="CDD" id="cd17474">
    <property type="entry name" value="MFS_YfmO_like"/>
    <property type="match status" value="1"/>
</dbReference>
<evidence type="ECO:0000313" key="8">
    <source>
        <dbReference type="EMBL" id="GGO67176.1"/>
    </source>
</evidence>
<comment type="subcellular location">
    <subcellularLocation>
        <location evidence="1">Cell membrane</location>
        <topology evidence="1">Multi-pass membrane protein</topology>
    </subcellularLocation>
</comment>
<accession>A0ABQ2N5D3</accession>
<feature type="region of interest" description="Disordered" evidence="5">
    <location>
        <begin position="1"/>
        <end position="21"/>
    </location>
</feature>
<evidence type="ECO:0000256" key="1">
    <source>
        <dbReference type="ARBA" id="ARBA00004651"/>
    </source>
</evidence>
<dbReference type="PANTHER" id="PTHR43683">
    <property type="entry name" value="MULTIDRUG EFFLUX PROTEIN YFMO"/>
    <property type="match status" value="1"/>
</dbReference>
<keyword evidence="2 6" id="KW-0812">Transmembrane</keyword>
<dbReference type="InterPro" id="IPR020846">
    <property type="entry name" value="MFS_dom"/>
</dbReference>
<dbReference type="PRINTS" id="PR01035">
    <property type="entry name" value="TCRTETA"/>
</dbReference>
<evidence type="ECO:0000313" key="9">
    <source>
        <dbReference type="Proteomes" id="UP000638043"/>
    </source>
</evidence>
<reference evidence="9" key="1">
    <citation type="journal article" date="2019" name="Int. J. Syst. Evol. Microbiol.">
        <title>The Global Catalogue of Microorganisms (GCM) 10K type strain sequencing project: providing services to taxonomists for standard genome sequencing and annotation.</title>
        <authorList>
            <consortium name="The Broad Institute Genomics Platform"/>
            <consortium name="The Broad Institute Genome Sequencing Center for Infectious Disease"/>
            <person name="Wu L."/>
            <person name="Ma J."/>
        </authorList>
    </citation>
    <scope>NUCLEOTIDE SEQUENCE [LARGE SCALE GENOMIC DNA]</scope>
    <source>
        <strain evidence="9">CGMCC 4.7181</strain>
    </source>
</reference>
<feature type="compositionally biased region" description="Low complexity" evidence="5">
    <location>
        <begin position="7"/>
        <end position="17"/>
    </location>
</feature>
<feature type="transmembrane region" description="Helical" evidence="6">
    <location>
        <begin position="67"/>
        <end position="88"/>
    </location>
</feature>
<evidence type="ECO:0000256" key="2">
    <source>
        <dbReference type="ARBA" id="ARBA00022692"/>
    </source>
</evidence>
<feature type="transmembrane region" description="Helical" evidence="6">
    <location>
        <begin position="251"/>
        <end position="275"/>
    </location>
</feature>
<comment type="caution">
    <text evidence="8">The sequence shown here is derived from an EMBL/GenBank/DDBJ whole genome shotgun (WGS) entry which is preliminary data.</text>
</comment>
<dbReference type="InterPro" id="IPR001958">
    <property type="entry name" value="Tet-R_TetA/multi-R_MdtG-like"/>
</dbReference>
<dbReference type="InterPro" id="IPR053200">
    <property type="entry name" value="YfmO-like"/>
</dbReference>
<feature type="transmembrane region" description="Helical" evidence="6">
    <location>
        <begin position="287"/>
        <end position="305"/>
    </location>
</feature>
<protein>
    <submittedName>
        <fullName evidence="8">MFS transporter</fullName>
    </submittedName>
</protein>
<keyword evidence="3 6" id="KW-1133">Transmembrane helix</keyword>
<feature type="transmembrane region" description="Helical" evidence="6">
    <location>
        <begin position="28"/>
        <end position="47"/>
    </location>
</feature>
<dbReference type="PANTHER" id="PTHR43683:SF1">
    <property type="entry name" value="MULTIDRUG EFFLUX PROTEIN YFMO"/>
    <property type="match status" value="1"/>
</dbReference>
<dbReference type="RefSeq" id="WP_188702999.1">
    <property type="nucleotide sequence ID" value="NZ_BMMQ01000012.1"/>
</dbReference>
<feature type="domain" description="Major facilitator superfamily (MFS) profile" evidence="7">
    <location>
        <begin position="29"/>
        <end position="399"/>
    </location>
</feature>
<feature type="transmembrane region" description="Helical" evidence="6">
    <location>
        <begin position="118"/>
        <end position="141"/>
    </location>
</feature>
<dbReference type="PROSITE" id="PS50850">
    <property type="entry name" value="MFS"/>
    <property type="match status" value="1"/>
</dbReference>
<feature type="transmembrane region" description="Helical" evidence="6">
    <location>
        <begin position="95"/>
        <end position="112"/>
    </location>
</feature>
<name>A0ABQ2N5D3_9MICO</name>
<dbReference type="Pfam" id="PF07690">
    <property type="entry name" value="MFS_1"/>
    <property type="match status" value="1"/>
</dbReference>
<feature type="transmembrane region" description="Helical" evidence="6">
    <location>
        <begin position="311"/>
        <end position="330"/>
    </location>
</feature>
<dbReference type="InterPro" id="IPR036259">
    <property type="entry name" value="MFS_trans_sf"/>
</dbReference>
<evidence type="ECO:0000256" key="3">
    <source>
        <dbReference type="ARBA" id="ARBA00022989"/>
    </source>
</evidence>
<keyword evidence="9" id="KW-1185">Reference proteome</keyword>
<evidence type="ECO:0000256" key="6">
    <source>
        <dbReference type="SAM" id="Phobius"/>
    </source>
</evidence>
<feature type="transmembrane region" description="Helical" evidence="6">
    <location>
        <begin position="153"/>
        <end position="176"/>
    </location>
</feature>
<feature type="transmembrane region" description="Helical" evidence="6">
    <location>
        <begin position="182"/>
        <end position="203"/>
    </location>
</feature>
<dbReference type="EMBL" id="BMMQ01000012">
    <property type="protein sequence ID" value="GGO67176.1"/>
    <property type="molecule type" value="Genomic_DNA"/>
</dbReference>
<gene>
    <name evidence="8" type="ORF">GCM10010910_28360</name>
</gene>
<dbReference type="SUPFAM" id="SSF103473">
    <property type="entry name" value="MFS general substrate transporter"/>
    <property type="match status" value="1"/>
</dbReference>